<keyword evidence="8 12" id="KW-1133">Transmembrane helix</keyword>
<dbReference type="InterPro" id="IPR058533">
    <property type="entry name" value="Cation_efflux_TM"/>
</dbReference>
<dbReference type="GO" id="GO:0012507">
    <property type="term" value="C:ER to Golgi transport vesicle membrane"/>
    <property type="evidence" value="ECO:0007669"/>
    <property type="project" value="UniProtKB-SubCell"/>
</dbReference>
<evidence type="ECO:0000256" key="4">
    <source>
        <dbReference type="ARBA" id="ARBA00022692"/>
    </source>
</evidence>
<evidence type="ECO:0000313" key="14">
    <source>
        <dbReference type="EMBL" id="VDP93959.1"/>
    </source>
</evidence>
<keyword evidence="4 12" id="KW-0812">Transmembrane</keyword>
<comment type="subcellular location">
    <subcellularLocation>
        <location evidence="1">Cytoplasmic vesicle</location>
        <location evidence="1">Secretory vesicle membrane</location>
        <topology evidence="1">Multi-pass membrane protein</topology>
    </subcellularLocation>
</comment>
<keyword evidence="9" id="KW-0406">Ion transport</keyword>
<dbReference type="Pfam" id="PF01545">
    <property type="entry name" value="Cation_efflux"/>
    <property type="match status" value="1"/>
</dbReference>
<dbReference type="GO" id="GO:0032580">
    <property type="term" value="C:Golgi cisterna membrane"/>
    <property type="evidence" value="ECO:0007669"/>
    <property type="project" value="UniProtKB-SubCell"/>
</dbReference>
<comment type="catalytic activity">
    <reaction evidence="11">
        <text>Zn(2+)(in) + 2 H(+)(out) = Zn(2+)(out) + 2 H(+)(in)</text>
        <dbReference type="Rhea" id="RHEA:72627"/>
        <dbReference type="ChEBI" id="CHEBI:15378"/>
        <dbReference type="ChEBI" id="CHEBI:29105"/>
    </reaction>
</comment>
<evidence type="ECO:0000256" key="6">
    <source>
        <dbReference type="ARBA" id="ARBA00022833"/>
    </source>
</evidence>
<keyword evidence="6" id="KW-0862">Zinc</keyword>
<dbReference type="AlphaFoldDB" id="A0A183BBV2"/>
<dbReference type="GO" id="GO:1904257">
    <property type="term" value="P:zinc ion import into Golgi lumen"/>
    <property type="evidence" value="ECO:0007669"/>
    <property type="project" value="TreeGrafter"/>
</dbReference>
<protein>
    <submittedName>
        <fullName evidence="16">MgtE domain-containing protein</fullName>
    </submittedName>
</protein>
<dbReference type="Proteomes" id="UP000272942">
    <property type="component" value="Unassembled WGS sequence"/>
</dbReference>
<evidence type="ECO:0000256" key="3">
    <source>
        <dbReference type="ARBA" id="ARBA00022449"/>
    </source>
</evidence>
<dbReference type="GO" id="GO:0006882">
    <property type="term" value="P:intracellular zinc ion homeostasis"/>
    <property type="evidence" value="ECO:0007669"/>
    <property type="project" value="InterPro"/>
</dbReference>
<dbReference type="InterPro" id="IPR027469">
    <property type="entry name" value="Cation_efflux_TMD_sf"/>
</dbReference>
<reference evidence="16" key="1">
    <citation type="submission" date="2016-06" db="UniProtKB">
        <authorList>
            <consortium name="WormBaseParasite"/>
        </authorList>
    </citation>
    <scope>IDENTIFICATION</scope>
</reference>
<evidence type="ECO:0000313" key="16">
    <source>
        <dbReference type="WBParaSite" id="ECPE_0001673001-mRNA-1"/>
    </source>
</evidence>
<organism evidence="16">
    <name type="scientific">Echinostoma caproni</name>
    <dbReference type="NCBI Taxonomy" id="27848"/>
    <lineage>
        <taxon>Eukaryota</taxon>
        <taxon>Metazoa</taxon>
        <taxon>Spiralia</taxon>
        <taxon>Lophotrochozoa</taxon>
        <taxon>Platyhelminthes</taxon>
        <taxon>Trematoda</taxon>
        <taxon>Digenea</taxon>
        <taxon>Plagiorchiida</taxon>
        <taxon>Echinostomata</taxon>
        <taxon>Echinostomatoidea</taxon>
        <taxon>Echinostomatidae</taxon>
        <taxon>Echinostoma</taxon>
    </lineage>
</organism>
<dbReference type="Gene3D" id="1.20.1510.10">
    <property type="entry name" value="Cation efflux protein transmembrane domain"/>
    <property type="match status" value="1"/>
</dbReference>
<keyword evidence="7" id="KW-0864">Zinc transport</keyword>
<dbReference type="SUPFAM" id="SSF161111">
    <property type="entry name" value="Cation efflux protein transmembrane domain-like"/>
    <property type="match status" value="1"/>
</dbReference>
<evidence type="ECO:0000256" key="11">
    <source>
        <dbReference type="ARBA" id="ARBA00048349"/>
    </source>
</evidence>
<evidence type="ECO:0000313" key="15">
    <source>
        <dbReference type="Proteomes" id="UP000272942"/>
    </source>
</evidence>
<evidence type="ECO:0000256" key="12">
    <source>
        <dbReference type="SAM" id="Phobius"/>
    </source>
</evidence>
<dbReference type="EMBL" id="UZAN01065431">
    <property type="protein sequence ID" value="VDP93959.1"/>
    <property type="molecule type" value="Genomic_DNA"/>
</dbReference>
<dbReference type="InterPro" id="IPR045316">
    <property type="entry name" value="Msc2-like"/>
</dbReference>
<keyword evidence="3" id="KW-0050">Antiport</keyword>
<keyword evidence="10 12" id="KW-0472">Membrane</keyword>
<evidence type="ECO:0000256" key="1">
    <source>
        <dbReference type="ARBA" id="ARBA00004638"/>
    </source>
</evidence>
<evidence type="ECO:0000256" key="9">
    <source>
        <dbReference type="ARBA" id="ARBA00023065"/>
    </source>
</evidence>
<evidence type="ECO:0000259" key="13">
    <source>
        <dbReference type="Pfam" id="PF01545"/>
    </source>
</evidence>
<sequence>MRTVTVGVVADMDMDTVTATPLIMVMIVLYHTVTVTMQKRNTVIVTRRMLFITGTFMRKNNTIITTRVSTDLTPICEASVYLHVLADTLGSVGVIVSSFLVSTYGWNVADPICSVFIACAISYSAMPLLLDTLGLLTLRAPGSHEVANPVWVVKKVSFDIRPSLSHLALCMAETVQT</sequence>
<evidence type="ECO:0000256" key="5">
    <source>
        <dbReference type="ARBA" id="ARBA00022723"/>
    </source>
</evidence>
<keyword evidence="2" id="KW-0813">Transport</keyword>
<accession>A0A183BBV2</accession>
<dbReference type="GO" id="GO:0046872">
    <property type="term" value="F:metal ion binding"/>
    <property type="evidence" value="ECO:0007669"/>
    <property type="project" value="UniProtKB-KW"/>
</dbReference>
<evidence type="ECO:0000256" key="8">
    <source>
        <dbReference type="ARBA" id="ARBA00022989"/>
    </source>
</evidence>
<feature type="domain" description="Cation efflux protein transmembrane" evidence="13">
    <location>
        <begin position="73"/>
        <end position="136"/>
    </location>
</feature>
<dbReference type="OrthoDB" id="78669at2759"/>
<evidence type="ECO:0000256" key="2">
    <source>
        <dbReference type="ARBA" id="ARBA00022448"/>
    </source>
</evidence>
<keyword evidence="5" id="KW-0479">Metal-binding</keyword>
<dbReference type="WBParaSite" id="ECPE_0001673001-mRNA-1">
    <property type="protein sequence ID" value="ECPE_0001673001-mRNA-1"/>
    <property type="gene ID" value="ECPE_0001673001"/>
</dbReference>
<name>A0A183BBV2_9TREM</name>
<proteinExistence type="predicted"/>
<dbReference type="GO" id="GO:0005385">
    <property type="term" value="F:zinc ion transmembrane transporter activity"/>
    <property type="evidence" value="ECO:0007669"/>
    <property type="project" value="InterPro"/>
</dbReference>
<evidence type="ECO:0000256" key="10">
    <source>
        <dbReference type="ARBA" id="ARBA00023136"/>
    </source>
</evidence>
<dbReference type="GO" id="GO:0015297">
    <property type="term" value="F:antiporter activity"/>
    <property type="evidence" value="ECO:0007669"/>
    <property type="project" value="UniProtKB-KW"/>
</dbReference>
<dbReference type="PANTHER" id="PTHR45755">
    <property type="match status" value="1"/>
</dbReference>
<dbReference type="PANTHER" id="PTHR45755:SF1">
    <property type="entry name" value="PROTON-COUPLED ZINC ANTIPORTER SLC30A5"/>
    <property type="match status" value="1"/>
</dbReference>
<gene>
    <name evidence="14" type="ORF">ECPE_LOCUS16687</name>
</gene>
<evidence type="ECO:0000256" key="7">
    <source>
        <dbReference type="ARBA" id="ARBA00022906"/>
    </source>
</evidence>
<keyword evidence="15" id="KW-1185">Reference proteome</keyword>
<reference evidence="14 15" key="2">
    <citation type="submission" date="2018-11" db="EMBL/GenBank/DDBJ databases">
        <authorList>
            <consortium name="Pathogen Informatics"/>
        </authorList>
    </citation>
    <scope>NUCLEOTIDE SEQUENCE [LARGE SCALE GENOMIC DNA]</scope>
    <source>
        <strain evidence="14 15">Egypt</strain>
    </source>
</reference>
<feature type="transmembrane region" description="Helical" evidence="12">
    <location>
        <begin position="20"/>
        <end position="38"/>
    </location>
</feature>